<dbReference type="AlphaFoldDB" id="A0A8R1TYC5"/>
<dbReference type="Proteomes" id="UP000024404">
    <property type="component" value="Unassembled WGS sequence"/>
</dbReference>
<dbReference type="EMBL" id="CMVM020000181">
    <property type="status" value="NOT_ANNOTATED_CDS"/>
    <property type="molecule type" value="Genomic_DNA"/>
</dbReference>
<accession>A0A8R1TYC5</accession>
<organism evidence="1 2">
    <name type="scientific">Onchocerca volvulus</name>
    <dbReference type="NCBI Taxonomy" id="6282"/>
    <lineage>
        <taxon>Eukaryota</taxon>
        <taxon>Metazoa</taxon>
        <taxon>Ecdysozoa</taxon>
        <taxon>Nematoda</taxon>
        <taxon>Chromadorea</taxon>
        <taxon>Rhabditida</taxon>
        <taxon>Spirurina</taxon>
        <taxon>Spiruromorpha</taxon>
        <taxon>Filarioidea</taxon>
        <taxon>Onchocercidae</taxon>
        <taxon>Onchocerca</taxon>
    </lineage>
</organism>
<name>A0A8R1TYC5_ONCVO</name>
<reference evidence="2" key="1">
    <citation type="submission" date="2013-10" db="EMBL/GenBank/DDBJ databases">
        <title>Genome sequencing of Onchocerca volvulus.</title>
        <authorList>
            <person name="Cotton J."/>
            <person name="Tsai J."/>
            <person name="Stanley E."/>
            <person name="Tracey A."/>
            <person name="Holroyd N."/>
            <person name="Lustigman S."/>
            <person name="Berriman M."/>
        </authorList>
    </citation>
    <scope>NUCLEOTIDE SEQUENCE</scope>
</reference>
<protein>
    <submittedName>
        <fullName evidence="1">Uncharacterized protein</fullName>
    </submittedName>
</protein>
<sequence>MSIYFLTTGCRSFHWQKLSPAKKKKRKINSRGTVGLYNCDEDLIKHLVQIMFQNKSCICIALLPGKNNYKVTTEMNDYNDLTCDRISMILQK</sequence>
<evidence type="ECO:0000313" key="2">
    <source>
        <dbReference type="Proteomes" id="UP000024404"/>
    </source>
</evidence>
<dbReference type="EnsemblMetazoa" id="OVOC6858.1">
    <property type="protein sequence ID" value="OVOC6858.1"/>
    <property type="gene ID" value="WBGene00243667"/>
</dbReference>
<evidence type="ECO:0000313" key="1">
    <source>
        <dbReference type="EnsemblMetazoa" id="OVOC6858.1"/>
    </source>
</evidence>
<reference evidence="1" key="2">
    <citation type="submission" date="2022-06" db="UniProtKB">
        <authorList>
            <consortium name="EnsemblMetazoa"/>
        </authorList>
    </citation>
    <scope>IDENTIFICATION</scope>
</reference>
<keyword evidence="2" id="KW-1185">Reference proteome</keyword>
<proteinExistence type="predicted"/>